<dbReference type="Proteomes" id="UP000659630">
    <property type="component" value="Unassembled WGS sequence"/>
</dbReference>
<feature type="domain" description="HTH asnC-type" evidence="2">
    <location>
        <begin position="1"/>
        <end position="66"/>
    </location>
</feature>
<evidence type="ECO:0000259" key="2">
    <source>
        <dbReference type="PROSITE" id="PS50956"/>
    </source>
</evidence>
<dbReference type="CDD" id="cd00090">
    <property type="entry name" value="HTH_ARSR"/>
    <property type="match status" value="1"/>
</dbReference>
<dbReference type="EMBL" id="JACONZ010000002">
    <property type="protein sequence ID" value="MBC5581410.1"/>
    <property type="molecule type" value="Genomic_DNA"/>
</dbReference>
<dbReference type="InterPro" id="IPR036388">
    <property type="entry name" value="WH-like_DNA-bd_sf"/>
</dbReference>
<dbReference type="Pfam" id="PF13412">
    <property type="entry name" value="HTH_24"/>
    <property type="match status" value="1"/>
</dbReference>
<feature type="domain" description="HTH cro/C1-type" evidence="1">
    <location>
        <begin position="9"/>
        <end position="39"/>
    </location>
</feature>
<evidence type="ECO:0000259" key="1">
    <source>
        <dbReference type="PROSITE" id="PS50943"/>
    </source>
</evidence>
<dbReference type="GO" id="GO:0043565">
    <property type="term" value="F:sequence-specific DNA binding"/>
    <property type="evidence" value="ECO:0007669"/>
    <property type="project" value="InterPro"/>
</dbReference>
<dbReference type="Gene3D" id="1.10.10.10">
    <property type="entry name" value="Winged helix-like DNA-binding domain superfamily/Winged helix DNA-binding domain"/>
    <property type="match status" value="1"/>
</dbReference>
<dbReference type="SUPFAM" id="SSF46785">
    <property type="entry name" value="Winged helix' DNA-binding domain"/>
    <property type="match status" value="1"/>
</dbReference>
<name>A0A923I6X6_9FIRM</name>
<reference evidence="3" key="1">
    <citation type="submission" date="2020-08" db="EMBL/GenBank/DDBJ databases">
        <title>Genome public.</title>
        <authorList>
            <person name="Liu C."/>
            <person name="Sun Q."/>
        </authorList>
    </citation>
    <scope>NUCLEOTIDE SEQUENCE</scope>
    <source>
        <strain evidence="3">BX8</strain>
    </source>
</reference>
<dbReference type="RefSeq" id="WP_186887764.1">
    <property type="nucleotide sequence ID" value="NZ_JACONZ010000002.1"/>
</dbReference>
<dbReference type="SUPFAM" id="SSF53613">
    <property type="entry name" value="Ribokinase-like"/>
    <property type="match status" value="1"/>
</dbReference>
<dbReference type="Pfam" id="PF00294">
    <property type="entry name" value="PfkB"/>
    <property type="match status" value="1"/>
</dbReference>
<dbReference type="PROSITE" id="PS50956">
    <property type="entry name" value="HTH_ASNC_2"/>
    <property type="match status" value="1"/>
</dbReference>
<proteinExistence type="predicted"/>
<dbReference type="AlphaFoldDB" id="A0A923I6X6"/>
<accession>A0A923I6X6</accession>
<organism evidence="3 4">
    <name type="scientific">Anaerofilum hominis</name>
    <dbReference type="NCBI Taxonomy" id="2763016"/>
    <lineage>
        <taxon>Bacteria</taxon>
        <taxon>Bacillati</taxon>
        <taxon>Bacillota</taxon>
        <taxon>Clostridia</taxon>
        <taxon>Eubacteriales</taxon>
        <taxon>Oscillospiraceae</taxon>
        <taxon>Anaerofilum</taxon>
    </lineage>
</organism>
<dbReference type="InterPro" id="IPR029056">
    <property type="entry name" value="Ribokinase-like"/>
</dbReference>
<protein>
    <submittedName>
        <fullName evidence="3">Winged helix-turn-helix transcriptional regulator</fullName>
    </submittedName>
</protein>
<dbReference type="InterPro" id="IPR000485">
    <property type="entry name" value="AsnC-type_HTH_dom"/>
</dbReference>
<evidence type="ECO:0000313" key="3">
    <source>
        <dbReference type="EMBL" id="MBC5581410.1"/>
    </source>
</evidence>
<keyword evidence="4" id="KW-1185">Reference proteome</keyword>
<dbReference type="InterPro" id="IPR001387">
    <property type="entry name" value="Cro/C1-type_HTH"/>
</dbReference>
<dbReference type="Gene3D" id="3.40.1190.20">
    <property type="match status" value="1"/>
</dbReference>
<comment type="caution">
    <text evidence="3">The sequence shown here is derived from an EMBL/GenBank/DDBJ whole genome shotgun (WGS) entry which is preliminary data.</text>
</comment>
<evidence type="ECO:0000313" key="4">
    <source>
        <dbReference type="Proteomes" id="UP000659630"/>
    </source>
</evidence>
<gene>
    <name evidence="3" type="ORF">H8S23_07790</name>
</gene>
<dbReference type="InterPro" id="IPR011611">
    <property type="entry name" value="PfkB_dom"/>
</dbReference>
<dbReference type="InterPro" id="IPR011991">
    <property type="entry name" value="ArsR-like_HTH"/>
</dbReference>
<dbReference type="InterPro" id="IPR036390">
    <property type="entry name" value="WH_DNA-bd_sf"/>
</dbReference>
<sequence length="387" mass="42146">MTQREREILQIIREDPMISQYDIAKKLGITRSAISAYLNTMYKKGILKGRGYIINEELKPLLIGPSHVDIRSVCADRSAGRSTPIYMAAQTRITYGGPIKNIAEYLMELGVSSRAMFAVASDSFGASFLSACRQKGIDSGGSVVVPDSASPVYMEMVDQDQQLIASSFATSDLTTAITPAHLAGQSHLLRGTNLIALHDSVPAESVSAIRTISPSANLFLVSSSAEYSIRHVPLFPVFFCAMLHYDIAFEIVSRVGDLGKMLDYTPDQPLPIVRALVKLGLSNFYLLLDHSSVCHCDGKNLTIHIAQLPAGTGGSLAYLYSDCRDIFSALALYGAENQIPGEELLRLLAAAQYLVGSSSAYFDRSVTIDSLEKRASELICRLKTFQL</sequence>
<dbReference type="PROSITE" id="PS50943">
    <property type="entry name" value="HTH_CROC1"/>
    <property type="match status" value="1"/>
</dbReference>